<proteinExistence type="predicted"/>
<sequence>MIKLIHGMFEQTPAANIGEIDLIIIDAPDNIGLKYQDFNDNQPEEEYK</sequence>
<comment type="caution">
    <text evidence="1">The sequence shown here is derived from an EMBL/GenBank/DDBJ whole genome shotgun (WGS) entry which is preliminary data.</text>
</comment>
<gene>
    <name evidence="1" type="ORF">S12H4_33186</name>
</gene>
<feature type="non-terminal residue" evidence="1">
    <location>
        <position position="48"/>
    </location>
</feature>
<evidence type="ECO:0000313" key="1">
    <source>
        <dbReference type="EMBL" id="GAI96480.1"/>
    </source>
</evidence>
<reference evidence="1" key="1">
    <citation type="journal article" date="2014" name="Front. Microbiol.">
        <title>High frequency of phylogenetically diverse reductive dehalogenase-homologous genes in deep subseafloor sedimentary metagenomes.</title>
        <authorList>
            <person name="Kawai M."/>
            <person name="Futagami T."/>
            <person name="Toyoda A."/>
            <person name="Takaki Y."/>
            <person name="Nishi S."/>
            <person name="Hori S."/>
            <person name="Arai W."/>
            <person name="Tsubouchi T."/>
            <person name="Morono Y."/>
            <person name="Uchiyama I."/>
            <person name="Ito T."/>
            <person name="Fujiyama A."/>
            <person name="Inagaki F."/>
            <person name="Takami H."/>
        </authorList>
    </citation>
    <scope>NUCLEOTIDE SEQUENCE</scope>
    <source>
        <strain evidence="1">Expedition CK06-06</strain>
    </source>
</reference>
<dbReference type="EMBL" id="BARW01019541">
    <property type="protein sequence ID" value="GAI96480.1"/>
    <property type="molecule type" value="Genomic_DNA"/>
</dbReference>
<protein>
    <submittedName>
        <fullName evidence="1">Uncharacterized protein</fullName>
    </submittedName>
</protein>
<dbReference type="AlphaFoldDB" id="X1U9G4"/>
<accession>X1U9G4</accession>
<name>X1U9G4_9ZZZZ</name>
<organism evidence="1">
    <name type="scientific">marine sediment metagenome</name>
    <dbReference type="NCBI Taxonomy" id="412755"/>
    <lineage>
        <taxon>unclassified sequences</taxon>
        <taxon>metagenomes</taxon>
        <taxon>ecological metagenomes</taxon>
    </lineage>
</organism>